<evidence type="ECO:0000256" key="9">
    <source>
        <dbReference type="SAM" id="SignalP"/>
    </source>
</evidence>
<evidence type="ECO:0000256" key="1">
    <source>
        <dbReference type="ARBA" id="ARBA00008721"/>
    </source>
</evidence>
<name>A0A8H3DUD2_9AGAM</name>
<evidence type="ECO:0000256" key="4">
    <source>
        <dbReference type="ARBA" id="ARBA00022729"/>
    </source>
</evidence>
<comment type="similarity">
    <text evidence="1">Belongs to the peptidase M43B family.</text>
</comment>
<evidence type="ECO:0000259" key="10">
    <source>
        <dbReference type="Pfam" id="PF05572"/>
    </source>
</evidence>
<dbReference type="AlphaFoldDB" id="A0A8H3DUD2"/>
<evidence type="ECO:0000256" key="5">
    <source>
        <dbReference type="ARBA" id="ARBA00022801"/>
    </source>
</evidence>
<reference evidence="11" key="1">
    <citation type="submission" date="2021-01" db="EMBL/GenBank/DDBJ databases">
        <authorList>
            <person name="Kaushik A."/>
        </authorList>
    </citation>
    <scope>NUCLEOTIDE SEQUENCE</scope>
    <source>
        <strain evidence="11">AG5</strain>
    </source>
</reference>
<dbReference type="GO" id="GO:0006508">
    <property type="term" value="P:proteolysis"/>
    <property type="evidence" value="ECO:0007669"/>
    <property type="project" value="UniProtKB-KW"/>
</dbReference>
<feature type="domain" description="Peptidase M43 pregnancy-associated plasma-A" evidence="10">
    <location>
        <begin position="181"/>
        <end position="306"/>
    </location>
</feature>
<comment type="caution">
    <text evidence="11">The sequence shown here is derived from an EMBL/GenBank/DDBJ whole genome shotgun (WGS) entry which is preliminary data.</text>
</comment>
<keyword evidence="5" id="KW-0378">Hydrolase</keyword>
<dbReference type="SUPFAM" id="SSF55486">
    <property type="entry name" value="Metalloproteases ('zincins'), catalytic domain"/>
    <property type="match status" value="1"/>
</dbReference>
<feature type="chain" id="PRO_5034961441" description="Peptidase M43 pregnancy-associated plasma-A domain-containing protein" evidence="9">
    <location>
        <begin position="19"/>
        <end position="315"/>
    </location>
</feature>
<dbReference type="PANTHER" id="PTHR47466">
    <property type="match status" value="1"/>
</dbReference>
<evidence type="ECO:0000256" key="8">
    <source>
        <dbReference type="ARBA" id="ARBA00023157"/>
    </source>
</evidence>
<evidence type="ECO:0000313" key="12">
    <source>
        <dbReference type="Proteomes" id="UP000663827"/>
    </source>
</evidence>
<keyword evidence="6" id="KW-0862">Zinc</keyword>
<keyword evidence="2" id="KW-0645">Protease</keyword>
<keyword evidence="3" id="KW-0479">Metal-binding</keyword>
<organism evidence="11 12">
    <name type="scientific">Rhizoctonia solani</name>
    <dbReference type="NCBI Taxonomy" id="456999"/>
    <lineage>
        <taxon>Eukaryota</taxon>
        <taxon>Fungi</taxon>
        <taxon>Dikarya</taxon>
        <taxon>Basidiomycota</taxon>
        <taxon>Agaricomycotina</taxon>
        <taxon>Agaricomycetes</taxon>
        <taxon>Cantharellales</taxon>
        <taxon>Ceratobasidiaceae</taxon>
        <taxon>Rhizoctonia</taxon>
    </lineage>
</organism>
<evidence type="ECO:0000256" key="7">
    <source>
        <dbReference type="ARBA" id="ARBA00023049"/>
    </source>
</evidence>
<keyword evidence="8" id="KW-1015">Disulfide bond</keyword>
<dbReference type="InterPro" id="IPR008754">
    <property type="entry name" value="Peptidase_M43"/>
</dbReference>
<dbReference type="InterPro" id="IPR024079">
    <property type="entry name" value="MetalloPept_cat_dom_sf"/>
</dbReference>
<gene>
    <name evidence="11" type="ORF">RDB_LOCUS49126</name>
</gene>
<dbReference type="PANTHER" id="PTHR47466:SF1">
    <property type="entry name" value="METALLOPROTEASE MEP1 (AFU_ORTHOLOGUE AFUA_1G07730)-RELATED"/>
    <property type="match status" value="1"/>
</dbReference>
<dbReference type="OrthoDB" id="2789670at2759"/>
<dbReference type="CDD" id="cd04275">
    <property type="entry name" value="ZnMc_pappalysin_like"/>
    <property type="match status" value="1"/>
</dbReference>
<sequence length="315" mass="33718">MLRLLFVASATMASMAAALPTNTTHTGRTCGSVLSPLDMATAEEYFNAHKPSSDMSASAATLKVYWHVISVDSTLEGGNIPDKQITDSIKVLNGDFRNSGLSFSMSLADINRVTNPDWFNNADPGSAQETAMKEALHQGGPSDLNIYSVGSMWVLNLLSIIREPNKIRSQHSVANGDELLGYATFPSQYVTKPKNDGVVFLYSSVPGGSAAPYNLGKTLTHEVGHWVGLYHTFEDHRGGRGSGCEGLGDEVLDTPPEASPASGCPTGRDTCPGGGLDPIHNFMDYTDDACMNQFTPGQTLRLKQQLAVFRGISPT</sequence>
<evidence type="ECO:0000256" key="3">
    <source>
        <dbReference type="ARBA" id="ARBA00022723"/>
    </source>
</evidence>
<dbReference type="EMBL" id="CAJNJQ010000966">
    <property type="protein sequence ID" value="CAE7111961.1"/>
    <property type="molecule type" value="Genomic_DNA"/>
</dbReference>
<protein>
    <recommendedName>
        <fullName evidence="10">Peptidase M43 pregnancy-associated plasma-A domain-containing protein</fullName>
    </recommendedName>
</protein>
<feature type="signal peptide" evidence="9">
    <location>
        <begin position="1"/>
        <end position="18"/>
    </location>
</feature>
<evidence type="ECO:0000313" key="11">
    <source>
        <dbReference type="EMBL" id="CAE7111961.1"/>
    </source>
</evidence>
<evidence type="ECO:0000256" key="6">
    <source>
        <dbReference type="ARBA" id="ARBA00022833"/>
    </source>
</evidence>
<dbReference type="GO" id="GO:0046872">
    <property type="term" value="F:metal ion binding"/>
    <property type="evidence" value="ECO:0007669"/>
    <property type="project" value="UniProtKB-KW"/>
</dbReference>
<keyword evidence="7" id="KW-0482">Metalloprotease</keyword>
<evidence type="ECO:0000256" key="2">
    <source>
        <dbReference type="ARBA" id="ARBA00022670"/>
    </source>
</evidence>
<dbReference type="Proteomes" id="UP000663827">
    <property type="component" value="Unassembled WGS sequence"/>
</dbReference>
<dbReference type="Gene3D" id="3.40.390.10">
    <property type="entry name" value="Collagenase (Catalytic Domain)"/>
    <property type="match status" value="1"/>
</dbReference>
<proteinExistence type="inferred from homology"/>
<dbReference type="Pfam" id="PF05572">
    <property type="entry name" value="Peptidase_M43"/>
    <property type="match status" value="1"/>
</dbReference>
<dbReference type="GO" id="GO:0008237">
    <property type="term" value="F:metallopeptidase activity"/>
    <property type="evidence" value="ECO:0007669"/>
    <property type="project" value="UniProtKB-KW"/>
</dbReference>
<accession>A0A8H3DUD2</accession>
<keyword evidence="4 9" id="KW-0732">Signal</keyword>